<evidence type="ECO:0000259" key="7">
    <source>
        <dbReference type="PROSITE" id="PS50111"/>
    </source>
</evidence>
<evidence type="ECO:0000256" key="3">
    <source>
        <dbReference type="ARBA" id="ARBA00023224"/>
    </source>
</evidence>
<comment type="caution">
    <text evidence="10">The sequence shown here is derived from an EMBL/GenBank/DDBJ whole genome shotgun (WGS) entry which is preliminary data.</text>
</comment>
<protein>
    <recommendedName>
        <fullName evidence="12">Methyl-accepting transducer domain-containing protein</fullName>
    </recommendedName>
</protein>
<dbReference type="GO" id="GO:0007165">
    <property type="term" value="P:signal transduction"/>
    <property type="evidence" value="ECO:0007669"/>
    <property type="project" value="UniProtKB-KW"/>
</dbReference>
<sequence length="766" mass="81158">MLAKLPIRHKLLILVSLFLVPISLQVFLFVQQSNKDITFSAAEQNGVVYLRSVWPLLNGLVTAVAEENIAGDTKALSNLRSAAETHDAAMKTSDFSKAALAALTKAGWPGKSVKRDGDSEAAIAALRTLFGKVGDGSNLILDPDLDSFYVMDLTVVKIQEVLDAAGALLGAARSNAAEKSVPFKTKAEFLIAAGRFKAAIEGVSASAESGYAGSTDGSVRKAIEKPVGALVAASTLFQQDVQAIAEAYASDDYASIDLAKLKKSHDAVLKGSADLWAICANDLDRLLDLRVSGFTQKLYNALGITMLSTLLAIGLAISLRGSILRSLRSLTRSIRALADEALGTEISEAKGKDEVGDLAKSVVYYRDQTLKKIEEASSDDRKRELIAKEREFMTTVANKIQSSVGGIVEELDQSTLRMTTSTRAMQSHAVNTSEQVSASVGELNATAREVSTVAAAVAELSASIGSIAERASTSAHMTAGAMRRAESAKGLTDRLSQASARIGDIATLISTIAAQTNLLALNATIEAARAGEAGKGFAVVAAEVKNLANQTSNATGEIDRQVEEIRSSAKSVLDVVSEITATISDISEISNAIASAVDEQNSATSEISRSIQTVTTQTSSVIEGVAQVPEITRQTGLLAQDISQIADTLTGSSHRLGIEVKQLLSEITNRRRYDRYASTKSVVVEGSFGNMEVGLDNVSASGVCFRKFPGIEKGQQIVVHFPDKVKIKATVMWVNQYLVGANHDEDTLSTSLIEKLTNDAAKVRAA</sequence>
<evidence type="ECO:0000256" key="5">
    <source>
        <dbReference type="PROSITE-ProRule" id="PRU00284"/>
    </source>
</evidence>
<keyword evidence="6" id="KW-0472">Membrane</keyword>
<accession>A0A1W9HQJ1</accession>
<dbReference type="GO" id="GO:0035438">
    <property type="term" value="F:cyclic-di-GMP binding"/>
    <property type="evidence" value="ECO:0007669"/>
    <property type="project" value="InterPro"/>
</dbReference>
<dbReference type="Pfam" id="PF00015">
    <property type="entry name" value="MCPsignal"/>
    <property type="match status" value="1"/>
</dbReference>
<keyword evidence="6" id="KW-1133">Transmembrane helix</keyword>
<dbReference type="CDD" id="cd06225">
    <property type="entry name" value="HAMP"/>
    <property type="match status" value="1"/>
</dbReference>
<dbReference type="SUPFAM" id="SSF141371">
    <property type="entry name" value="PilZ domain-like"/>
    <property type="match status" value="1"/>
</dbReference>
<dbReference type="InterPro" id="IPR004090">
    <property type="entry name" value="Chemotax_Me-accpt_rcpt"/>
</dbReference>
<dbReference type="SMART" id="SM00283">
    <property type="entry name" value="MA"/>
    <property type="match status" value="1"/>
</dbReference>
<evidence type="ECO:0008006" key="12">
    <source>
        <dbReference type="Google" id="ProtNLM"/>
    </source>
</evidence>
<keyword evidence="2" id="KW-1003">Cell membrane</keyword>
<feature type="transmembrane region" description="Helical" evidence="6">
    <location>
        <begin position="12"/>
        <end position="30"/>
    </location>
</feature>
<dbReference type="Pfam" id="PF07238">
    <property type="entry name" value="PilZ"/>
    <property type="match status" value="1"/>
</dbReference>
<dbReference type="PROSITE" id="PS50192">
    <property type="entry name" value="T_SNARE"/>
    <property type="match status" value="1"/>
</dbReference>
<feature type="domain" description="Methyl-accepting transducer" evidence="7">
    <location>
        <begin position="434"/>
        <end position="650"/>
    </location>
</feature>
<proteinExistence type="inferred from homology"/>
<dbReference type="InterPro" id="IPR003660">
    <property type="entry name" value="HAMP_dom"/>
</dbReference>
<dbReference type="PANTHER" id="PTHR32089">
    <property type="entry name" value="METHYL-ACCEPTING CHEMOTAXIS PROTEIN MCPB"/>
    <property type="match status" value="1"/>
</dbReference>
<dbReference type="Pfam" id="PF00672">
    <property type="entry name" value="HAMP"/>
    <property type="match status" value="1"/>
</dbReference>
<evidence type="ECO:0000256" key="6">
    <source>
        <dbReference type="SAM" id="Phobius"/>
    </source>
</evidence>
<dbReference type="Gene3D" id="6.10.340.10">
    <property type="match status" value="1"/>
</dbReference>
<dbReference type="Proteomes" id="UP000192872">
    <property type="component" value="Unassembled WGS sequence"/>
</dbReference>
<dbReference type="GO" id="GO:0006935">
    <property type="term" value="P:chemotaxis"/>
    <property type="evidence" value="ECO:0007669"/>
    <property type="project" value="InterPro"/>
</dbReference>
<evidence type="ECO:0000313" key="10">
    <source>
        <dbReference type="EMBL" id="OQW49686.1"/>
    </source>
</evidence>
<keyword evidence="3 5" id="KW-0807">Transducer</keyword>
<comment type="similarity">
    <text evidence="4">Belongs to the methyl-accepting chemotaxis (MCP) protein family.</text>
</comment>
<reference evidence="10 11" key="1">
    <citation type="journal article" date="2017" name="Water Res.">
        <title>Comammox in drinking water systems.</title>
        <authorList>
            <person name="Wang Y."/>
            <person name="Ma L."/>
            <person name="Mao Y."/>
            <person name="Jiang X."/>
            <person name="Xia Y."/>
            <person name="Yu K."/>
            <person name="Li B."/>
            <person name="Zhang T."/>
        </authorList>
    </citation>
    <scope>NUCLEOTIDE SEQUENCE [LARGE SCALE GENOMIC DNA]</scope>
    <source>
        <strain evidence="10">SG_bin8</strain>
    </source>
</reference>
<dbReference type="InterPro" id="IPR009875">
    <property type="entry name" value="PilZ_domain"/>
</dbReference>
<dbReference type="GO" id="GO:0004888">
    <property type="term" value="F:transmembrane signaling receptor activity"/>
    <property type="evidence" value="ECO:0007669"/>
    <property type="project" value="InterPro"/>
</dbReference>
<dbReference type="InterPro" id="IPR000727">
    <property type="entry name" value="T_SNARE_dom"/>
</dbReference>
<dbReference type="SMART" id="SM00304">
    <property type="entry name" value="HAMP"/>
    <property type="match status" value="1"/>
</dbReference>
<organism evidence="10 11">
    <name type="scientific">Candidatus Raskinella chloraquaticus</name>
    <dbReference type="NCBI Taxonomy" id="1951219"/>
    <lineage>
        <taxon>Bacteria</taxon>
        <taxon>Pseudomonadati</taxon>
        <taxon>Pseudomonadota</taxon>
        <taxon>Alphaproteobacteria</taxon>
        <taxon>Hyphomicrobiales</taxon>
        <taxon>Phreatobacteraceae</taxon>
        <taxon>Candidatus Raskinella</taxon>
    </lineage>
</organism>
<evidence type="ECO:0000256" key="2">
    <source>
        <dbReference type="ARBA" id="ARBA00022519"/>
    </source>
</evidence>
<dbReference type="PROSITE" id="PS50111">
    <property type="entry name" value="CHEMOTAXIS_TRANSDUC_2"/>
    <property type="match status" value="1"/>
</dbReference>
<dbReference type="Gene3D" id="1.10.287.950">
    <property type="entry name" value="Methyl-accepting chemotaxis protein"/>
    <property type="match status" value="1"/>
</dbReference>
<evidence type="ECO:0000256" key="1">
    <source>
        <dbReference type="ARBA" id="ARBA00004429"/>
    </source>
</evidence>
<feature type="transmembrane region" description="Helical" evidence="6">
    <location>
        <begin position="298"/>
        <end position="319"/>
    </location>
</feature>
<dbReference type="RefSeq" id="WP_376799904.1">
    <property type="nucleotide sequence ID" value="NZ_DBNB01000008.1"/>
</dbReference>
<dbReference type="PRINTS" id="PR00260">
    <property type="entry name" value="CHEMTRNSDUCR"/>
</dbReference>
<dbReference type="SUPFAM" id="SSF58104">
    <property type="entry name" value="Methyl-accepting chemotaxis protein (MCP) signaling domain"/>
    <property type="match status" value="1"/>
</dbReference>
<evidence type="ECO:0000313" key="11">
    <source>
        <dbReference type="Proteomes" id="UP000192872"/>
    </source>
</evidence>
<dbReference type="InterPro" id="IPR004089">
    <property type="entry name" value="MCPsignal_dom"/>
</dbReference>
<evidence type="ECO:0000259" key="8">
    <source>
        <dbReference type="PROSITE" id="PS50192"/>
    </source>
</evidence>
<dbReference type="STRING" id="1827387.A4S15_02955"/>
<evidence type="ECO:0000259" key="9">
    <source>
        <dbReference type="PROSITE" id="PS50885"/>
    </source>
</evidence>
<gene>
    <name evidence="10" type="ORF">A4S15_02955</name>
</gene>
<comment type="subcellular location">
    <subcellularLocation>
        <location evidence="1">Cell inner membrane</location>
        <topology evidence="1">Multi-pass membrane protein</topology>
    </subcellularLocation>
</comment>
<dbReference type="PANTHER" id="PTHR32089:SF112">
    <property type="entry name" value="LYSOZYME-LIKE PROTEIN-RELATED"/>
    <property type="match status" value="1"/>
</dbReference>
<evidence type="ECO:0000256" key="4">
    <source>
        <dbReference type="ARBA" id="ARBA00029447"/>
    </source>
</evidence>
<dbReference type="EMBL" id="LWDL01000031">
    <property type="protein sequence ID" value="OQW49686.1"/>
    <property type="molecule type" value="Genomic_DNA"/>
</dbReference>
<dbReference type="PROSITE" id="PS50885">
    <property type="entry name" value="HAMP"/>
    <property type="match status" value="1"/>
</dbReference>
<dbReference type="AlphaFoldDB" id="A0A1W9HQJ1"/>
<feature type="domain" description="HAMP" evidence="9">
    <location>
        <begin position="321"/>
        <end position="374"/>
    </location>
</feature>
<keyword evidence="2" id="KW-0997">Cell inner membrane</keyword>
<keyword evidence="6" id="KW-0812">Transmembrane</keyword>
<name>A0A1W9HQJ1_9HYPH</name>
<dbReference type="GO" id="GO:0005886">
    <property type="term" value="C:plasma membrane"/>
    <property type="evidence" value="ECO:0007669"/>
    <property type="project" value="UniProtKB-SubCell"/>
</dbReference>
<feature type="domain" description="T-SNARE coiled-coil homology" evidence="8">
    <location>
        <begin position="566"/>
        <end position="628"/>
    </location>
</feature>